<proteinExistence type="predicted"/>
<sequence>MNLAEARSKNTYKEALAATSENWDEAGVGILDRDTLIGTKTLSRQLNTLIYLQIRTLEELRIIKKDISEVLEGPSSSKDYSHELEDITKKLSGLSLGKPETTPKASGARAKVYQDPYTVLKNIK</sequence>
<dbReference type="GeneID" id="956312"/>
<keyword evidence="2" id="KW-1185">Reference proteome</keyword>
<dbReference type="RefSeq" id="NP_777316.1">
    <property type="nucleotide sequence ID" value="NC_004540.1"/>
</dbReference>
<reference evidence="1 2" key="1">
    <citation type="submission" date="2002-11" db="EMBL/GenBank/DDBJ databases">
        <title>Complete Nucleotide Sequence of Kalanchoe Top-Spotting Virus (Genus Badnavirus) and Detection by PCR of Two Forms of the Virus in Kalanchoe blossfeldiana.</title>
        <authorList>
            <person name="Yang Z."/>
            <person name="Nicolaisen M."/>
            <person name="Hobbs W."/>
            <person name="Sattler S."/>
            <person name="Olszewski N.E."/>
            <person name="Lockhart B.E."/>
        </authorList>
    </citation>
    <scope>NUCLEOTIDE SEQUENCE [LARGE SCALE GENOMIC DNA]</scope>
</reference>
<organism evidence="1 2">
    <name type="scientific">Badnavirus maculakalanchoes</name>
    <dbReference type="NCBI Taxonomy" id="3051985"/>
    <lineage>
        <taxon>Viruses</taxon>
        <taxon>Riboviria</taxon>
        <taxon>Pararnavirae</taxon>
        <taxon>Artverviricota</taxon>
        <taxon>Revtraviricetes</taxon>
        <taxon>Ortervirales</taxon>
        <taxon>Caulimoviridae</taxon>
        <taxon>Badnavirus</taxon>
    </lineage>
</organism>
<accession>Q80QW5</accession>
<dbReference type="EMBL" id="AY180137">
    <property type="protein sequence ID" value="AAO21219.1"/>
    <property type="molecule type" value="Genomic_DNA"/>
</dbReference>
<dbReference type="Proteomes" id="UP000211163">
    <property type="component" value="Segment"/>
</dbReference>
<dbReference type="KEGG" id="vg:956312"/>
<dbReference type="OrthoDB" id="24851at10239"/>
<evidence type="ECO:0000313" key="1">
    <source>
        <dbReference type="EMBL" id="AAO21219.1"/>
    </source>
</evidence>
<protein>
    <submittedName>
        <fullName evidence="1">Uncharacterized protein</fullName>
    </submittedName>
</protein>
<evidence type="ECO:0000313" key="2">
    <source>
        <dbReference type="Proteomes" id="UP000211163"/>
    </source>
</evidence>
<name>Q80QW5_9VIRU</name>